<dbReference type="SMART" id="SM00382">
    <property type="entry name" value="AAA"/>
    <property type="match status" value="1"/>
</dbReference>
<dbReference type="Gene3D" id="3.10.580.10">
    <property type="entry name" value="CBS-domain"/>
    <property type="match status" value="1"/>
</dbReference>
<evidence type="ECO:0000313" key="12">
    <source>
        <dbReference type="Proteomes" id="UP000659630"/>
    </source>
</evidence>
<keyword evidence="4 8" id="KW-0547">Nucleotide-binding</keyword>
<proteinExistence type="inferred from homology"/>
<keyword evidence="3" id="KW-0677">Repeat</keyword>
<dbReference type="SMART" id="SM00116">
    <property type="entry name" value="CBS"/>
    <property type="match status" value="2"/>
</dbReference>
<keyword evidence="8" id="KW-1003">Cell membrane</keyword>
<name>A0A923KYD4_9FIRM</name>
<dbReference type="GO" id="GO:0016887">
    <property type="term" value="F:ATP hydrolysis activity"/>
    <property type="evidence" value="ECO:0007669"/>
    <property type="project" value="UniProtKB-UniRule"/>
</dbReference>
<evidence type="ECO:0000256" key="3">
    <source>
        <dbReference type="ARBA" id="ARBA00022737"/>
    </source>
</evidence>
<keyword evidence="2 8" id="KW-0813">Transport</keyword>
<accession>A0A923KYD4</accession>
<evidence type="ECO:0000259" key="9">
    <source>
        <dbReference type="PROSITE" id="PS50893"/>
    </source>
</evidence>
<evidence type="ECO:0000256" key="4">
    <source>
        <dbReference type="ARBA" id="ARBA00022741"/>
    </source>
</evidence>
<dbReference type="InterPro" id="IPR000644">
    <property type="entry name" value="CBS_dom"/>
</dbReference>
<comment type="similarity">
    <text evidence="1 8">Belongs to the ABC transporter superfamily.</text>
</comment>
<keyword evidence="8" id="KW-0997">Cell inner membrane</keyword>
<dbReference type="PROSITE" id="PS50893">
    <property type="entry name" value="ABC_TRANSPORTER_2"/>
    <property type="match status" value="1"/>
</dbReference>
<comment type="catalytic activity">
    <reaction evidence="8">
        <text>a quaternary ammonium(out) + ATP + H2O = a quaternary ammonium(in) + ADP + phosphate + H(+)</text>
        <dbReference type="Rhea" id="RHEA:11036"/>
        <dbReference type="ChEBI" id="CHEBI:15377"/>
        <dbReference type="ChEBI" id="CHEBI:15378"/>
        <dbReference type="ChEBI" id="CHEBI:30616"/>
        <dbReference type="ChEBI" id="CHEBI:35267"/>
        <dbReference type="ChEBI" id="CHEBI:43474"/>
        <dbReference type="ChEBI" id="CHEBI:456216"/>
    </reaction>
</comment>
<keyword evidence="8" id="KW-0472">Membrane</keyword>
<evidence type="ECO:0000256" key="2">
    <source>
        <dbReference type="ARBA" id="ARBA00022448"/>
    </source>
</evidence>
<dbReference type="AlphaFoldDB" id="A0A923KYD4"/>
<feature type="domain" description="CBS" evidence="10">
    <location>
        <begin position="256"/>
        <end position="312"/>
    </location>
</feature>
<dbReference type="InterPro" id="IPR003439">
    <property type="entry name" value="ABC_transporter-like_ATP-bd"/>
</dbReference>
<dbReference type="InterPro" id="IPR046342">
    <property type="entry name" value="CBS_dom_sf"/>
</dbReference>
<dbReference type="SUPFAM" id="SSF52540">
    <property type="entry name" value="P-loop containing nucleoside triphosphate hydrolases"/>
    <property type="match status" value="1"/>
</dbReference>
<comment type="subcellular location">
    <subcellularLocation>
        <location evidence="8">Cell inner membrane</location>
        <topology evidence="8">Peripheral membrane protein</topology>
    </subcellularLocation>
</comment>
<evidence type="ECO:0000256" key="1">
    <source>
        <dbReference type="ARBA" id="ARBA00005417"/>
    </source>
</evidence>
<dbReference type="InterPro" id="IPR027417">
    <property type="entry name" value="P-loop_NTPase"/>
</dbReference>
<dbReference type="GO" id="GO:0031460">
    <property type="term" value="P:glycine betaine transport"/>
    <property type="evidence" value="ECO:0007669"/>
    <property type="project" value="InterPro"/>
</dbReference>
<sequence length="376" mass="41878">MIEYRNVCKNYGDRKIVKDLSFTVEDGQFAVLIGPSGCGKTTTLKMLNRLIQSDGGEILLDGKNINDINAEELRTHIGYVIQQIGLFPNMTVEQNITVVPRLLKWDKERCNKRVRELLALVDMDYDTYAKKYPNELSGGQQQRVGVLRALAAEPPVILMDEPFGALDPITRDALQDEVKNLQKRLHKTIIFVTHDMNEAIKMADVILFMSDGELLQKASPEEMLRAPANDTVREFMGKHVSQGVAGQDNIPCGEIMRKNVAKVSDTWRTLECVQLMSSREIDSLVVVDDSDRYLGVVTIEGIKARGKAGASVRNILETTVPTVRTDTLAKEAFATLDSTKARYLVVLDKDDRAVGIITRTSMSKALAYMVWGGDAV</sequence>
<dbReference type="InterPro" id="IPR005892">
    <property type="entry name" value="Gly-betaine_transp_ATP-bd"/>
</dbReference>
<evidence type="ECO:0000256" key="6">
    <source>
        <dbReference type="ARBA" id="ARBA00023122"/>
    </source>
</evidence>
<reference evidence="11" key="1">
    <citation type="submission" date="2020-08" db="EMBL/GenBank/DDBJ databases">
        <title>Genome public.</title>
        <authorList>
            <person name="Liu C."/>
            <person name="Sun Q."/>
        </authorList>
    </citation>
    <scope>NUCLEOTIDE SEQUENCE</scope>
    <source>
        <strain evidence="11">BX8</strain>
    </source>
</reference>
<evidence type="ECO:0000313" key="11">
    <source>
        <dbReference type="EMBL" id="MBC5581859.1"/>
    </source>
</evidence>
<dbReference type="NCBIfam" id="TIGR01186">
    <property type="entry name" value="proV"/>
    <property type="match status" value="1"/>
</dbReference>
<keyword evidence="12" id="KW-1185">Reference proteome</keyword>
<dbReference type="GO" id="GO:0005886">
    <property type="term" value="C:plasma membrane"/>
    <property type="evidence" value="ECO:0007669"/>
    <property type="project" value="UniProtKB-SubCell"/>
</dbReference>
<dbReference type="PANTHER" id="PTHR43117">
    <property type="entry name" value="OSMOPROTECTANT IMPORT ATP-BINDING PROTEIN OSMV"/>
    <property type="match status" value="1"/>
</dbReference>
<dbReference type="Pfam" id="PF00005">
    <property type="entry name" value="ABC_tran"/>
    <property type="match status" value="1"/>
</dbReference>
<dbReference type="InterPro" id="IPR003593">
    <property type="entry name" value="AAA+_ATPase"/>
</dbReference>
<gene>
    <name evidence="11" type="ORF">H8S23_10095</name>
</gene>
<dbReference type="InterPro" id="IPR017871">
    <property type="entry name" value="ABC_transporter-like_CS"/>
</dbReference>
<comment type="subunit">
    <text evidence="8">The complex is probably composed of two ATP-binding proteins, two transmembrane proteins and a solute-binding protein.</text>
</comment>
<protein>
    <recommendedName>
        <fullName evidence="8">Quaternary amine transport ATP-binding protein</fullName>
        <ecNumber evidence="8">7.6.2.9</ecNumber>
    </recommendedName>
</protein>
<evidence type="ECO:0000256" key="5">
    <source>
        <dbReference type="ARBA" id="ARBA00022840"/>
    </source>
</evidence>
<dbReference type="EC" id="7.6.2.9" evidence="8"/>
<evidence type="ECO:0000256" key="8">
    <source>
        <dbReference type="RuleBase" id="RU369116"/>
    </source>
</evidence>
<dbReference type="SUPFAM" id="SSF54631">
    <property type="entry name" value="CBS-domain pair"/>
    <property type="match status" value="1"/>
</dbReference>
<evidence type="ECO:0000256" key="7">
    <source>
        <dbReference type="PROSITE-ProRule" id="PRU00703"/>
    </source>
</evidence>
<dbReference type="Proteomes" id="UP000659630">
    <property type="component" value="Unassembled WGS sequence"/>
</dbReference>
<dbReference type="GO" id="GO:0006865">
    <property type="term" value="P:amino acid transport"/>
    <property type="evidence" value="ECO:0007669"/>
    <property type="project" value="UniProtKB-UniRule"/>
</dbReference>
<dbReference type="GO" id="GO:0005524">
    <property type="term" value="F:ATP binding"/>
    <property type="evidence" value="ECO:0007669"/>
    <property type="project" value="UniProtKB-UniRule"/>
</dbReference>
<keyword evidence="6 7" id="KW-0129">CBS domain</keyword>
<dbReference type="GO" id="GO:0015418">
    <property type="term" value="F:ABC-type quaternary ammonium compound transporting activity"/>
    <property type="evidence" value="ECO:0007669"/>
    <property type="project" value="UniProtKB-EC"/>
</dbReference>
<dbReference type="Pfam" id="PF00571">
    <property type="entry name" value="CBS"/>
    <property type="match status" value="2"/>
</dbReference>
<evidence type="ECO:0000259" key="10">
    <source>
        <dbReference type="PROSITE" id="PS51371"/>
    </source>
</evidence>
<dbReference type="PANTHER" id="PTHR43117:SF4">
    <property type="entry name" value="OSMOPROTECTANT IMPORT ATP-BINDING PROTEIN OSMV"/>
    <property type="match status" value="1"/>
</dbReference>
<dbReference type="PROSITE" id="PS00211">
    <property type="entry name" value="ABC_TRANSPORTER_1"/>
    <property type="match status" value="1"/>
</dbReference>
<dbReference type="PROSITE" id="PS51371">
    <property type="entry name" value="CBS"/>
    <property type="match status" value="2"/>
</dbReference>
<comment type="caution">
    <text evidence="11">The sequence shown here is derived from an EMBL/GenBank/DDBJ whole genome shotgun (WGS) entry which is preliminary data.</text>
</comment>
<feature type="domain" description="ABC transporter" evidence="9">
    <location>
        <begin position="2"/>
        <end position="236"/>
    </location>
</feature>
<dbReference type="Gene3D" id="3.40.50.300">
    <property type="entry name" value="P-loop containing nucleotide triphosphate hydrolases"/>
    <property type="match status" value="1"/>
</dbReference>
<keyword evidence="5 8" id="KW-0067">ATP-binding</keyword>
<organism evidence="11 12">
    <name type="scientific">Anaerofilum hominis</name>
    <dbReference type="NCBI Taxonomy" id="2763016"/>
    <lineage>
        <taxon>Bacteria</taxon>
        <taxon>Bacillati</taxon>
        <taxon>Bacillota</taxon>
        <taxon>Clostridia</taxon>
        <taxon>Eubacteriales</taxon>
        <taxon>Oscillospiraceae</taxon>
        <taxon>Anaerofilum</taxon>
    </lineage>
</organism>
<dbReference type="FunFam" id="3.40.50.300:FF:000425">
    <property type="entry name" value="Probable ABC transporter, ATP-binding subunit"/>
    <property type="match status" value="1"/>
</dbReference>
<dbReference type="EMBL" id="JACONZ010000003">
    <property type="protein sequence ID" value="MBC5581859.1"/>
    <property type="molecule type" value="Genomic_DNA"/>
</dbReference>
<feature type="domain" description="CBS" evidence="10">
    <location>
        <begin position="316"/>
        <end position="376"/>
    </location>
</feature>
<dbReference type="RefSeq" id="WP_186888216.1">
    <property type="nucleotide sequence ID" value="NZ_JACONZ010000003.1"/>
</dbReference>